<name>A0A1Z5SSI2_HORWE</name>
<keyword evidence="3" id="KW-1185">Reference proteome</keyword>
<dbReference type="Proteomes" id="UP000194280">
    <property type="component" value="Unassembled WGS sequence"/>
</dbReference>
<dbReference type="OrthoDB" id="3826439at2759"/>
<feature type="region of interest" description="Disordered" evidence="1">
    <location>
        <begin position="1"/>
        <end position="21"/>
    </location>
</feature>
<accession>A0A1Z5SSI2</accession>
<comment type="caution">
    <text evidence="2">The sequence shown here is derived from an EMBL/GenBank/DDBJ whole genome shotgun (WGS) entry which is preliminary data.</text>
</comment>
<evidence type="ECO:0000313" key="2">
    <source>
        <dbReference type="EMBL" id="OTA23667.1"/>
    </source>
</evidence>
<dbReference type="AlphaFoldDB" id="A0A1Z5SSI2"/>
<reference evidence="2 3" key="1">
    <citation type="submission" date="2017-01" db="EMBL/GenBank/DDBJ databases">
        <title>The recent genome duplication of the halophilic yeast Hortaea werneckii: insights from long-read sequencing.</title>
        <authorList>
            <person name="Sinha S."/>
            <person name="Flibotte S."/>
            <person name="Neira M."/>
            <person name="Lenassi M."/>
            <person name="Gostincar C."/>
            <person name="Stajich J.E."/>
            <person name="Nislow C.E."/>
        </authorList>
    </citation>
    <scope>NUCLEOTIDE SEQUENCE [LARGE SCALE GENOMIC DNA]</scope>
    <source>
        <strain evidence="2 3">EXF-2000</strain>
    </source>
</reference>
<protein>
    <submittedName>
        <fullName evidence="2">Uncharacterized protein</fullName>
    </submittedName>
</protein>
<dbReference type="VEuPathDB" id="FungiDB:BTJ68_13199"/>
<evidence type="ECO:0000313" key="3">
    <source>
        <dbReference type="Proteomes" id="UP000194280"/>
    </source>
</evidence>
<sequence length="161" mass="17372">MNPAFPVAMSDAELQQGRTQNGDTRIDSLKQQIRVNAGLLLDNRPPGSTLNFYEIGIMTADVDAGGGEKGLNRREPEKFQAILTYRYGINGSSVALADKGGICATADLAVESLFKVTATALEKYQGNVMRDMSSPEDIASGAIDADVLRRQGKDRSWASIF</sequence>
<gene>
    <name evidence="2" type="ORF">BTJ68_13199</name>
</gene>
<proteinExistence type="predicted"/>
<evidence type="ECO:0000256" key="1">
    <source>
        <dbReference type="SAM" id="MobiDB-lite"/>
    </source>
</evidence>
<dbReference type="EMBL" id="MUNK01000283">
    <property type="protein sequence ID" value="OTA23667.1"/>
    <property type="molecule type" value="Genomic_DNA"/>
</dbReference>
<organism evidence="2 3">
    <name type="scientific">Hortaea werneckii EXF-2000</name>
    <dbReference type="NCBI Taxonomy" id="1157616"/>
    <lineage>
        <taxon>Eukaryota</taxon>
        <taxon>Fungi</taxon>
        <taxon>Dikarya</taxon>
        <taxon>Ascomycota</taxon>
        <taxon>Pezizomycotina</taxon>
        <taxon>Dothideomycetes</taxon>
        <taxon>Dothideomycetidae</taxon>
        <taxon>Mycosphaerellales</taxon>
        <taxon>Teratosphaeriaceae</taxon>
        <taxon>Hortaea</taxon>
    </lineage>
</organism>
<dbReference type="InParanoid" id="A0A1Z5SSI2"/>